<gene>
    <name evidence="2" type="ORF">llap_17947</name>
</gene>
<dbReference type="EMBL" id="KZ512334">
    <property type="protein sequence ID" value="PKU31749.1"/>
    <property type="molecule type" value="Genomic_DNA"/>
</dbReference>
<accession>A0A2I0TDA5</accession>
<organism evidence="2 3">
    <name type="scientific">Limosa lapponica baueri</name>
    <dbReference type="NCBI Taxonomy" id="1758121"/>
    <lineage>
        <taxon>Eukaryota</taxon>
        <taxon>Metazoa</taxon>
        <taxon>Chordata</taxon>
        <taxon>Craniata</taxon>
        <taxon>Vertebrata</taxon>
        <taxon>Euteleostomi</taxon>
        <taxon>Archelosauria</taxon>
        <taxon>Archosauria</taxon>
        <taxon>Dinosauria</taxon>
        <taxon>Saurischia</taxon>
        <taxon>Theropoda</taxon>
        <taxon>Coelurosauria</taxon>
        <taxon>Aves</taxon>
        <taxon>Neognathae</taxon>
        <taxon>Neoaves</taxon>
        <taxon>Charadriiformes</taxon>
        <taxon>Scolopacidae</taxon>
        <taxon>Limosa</taxon>
    </lineage>
</organism>
<reference evidence="3" key="2">
    <citation type="submission" date="2017-12" db="EMBL/GenBank/DDBJ databases">
        <title>Genome sequence of the Bar-tailed Godwit (Limosa lapponica baueri).</title>
        <authorList>
            <person name="Lima N.C.B."/>
            <person name="Parody-Merino A.M."/>
            <person name="Battley P.F."/>
            <person name="Fidler A.E."/>
            <person name="Prosdocimi F."/>
        </authorList>
    </citation>
    <scope>NUCLEOTIDE SEQUENCE [LARGE SCALE GENOMIC DNA]</scope>
</reference>
<reference evidence="3" key="1">
    <citation type="submission" date="2017-11" db="EMBL/GenBank/DDBJ databases">
        <authorList>
            <person name="Lima N.C."/>
            <person name="Parody-Merino A.M."/>
            <person name="Battley P.F."/>
            <person name="Fidler A.E."/>
            <person name="Prosdocimi F."/>
        </authorList>
    </citation>
    <scope>NUCLEOTIDE SEQUENCE [LARGE SCALE GENOMIC DNA]</scope>
</reference>
<dbReference type="AlphaFoldDB" id="A0A2I0TDA5"/>
<dbReference type="Proteomes" id="UP000233556">
    <property type="component" value="Unassembled WGS sequence"/>
</dbReference>
<name>A0A2I0TDA5_LIMLA</name>
<dbReference type="OrthoDB" id="419189at2759"/>
<protein>
    <submittedName>
        <fullName evidence="2">Uncharacterized protein</fullName>
    </submittedName>
</protein>
<dbReference type="PANTHER" id="PTHR33332">
    <property type="entry name" value="REVERSE TRANSCRIPTASE DOMAIN-CONTAINING PROTEIN"/>
    <property type="match status" value="1"/>
</dbReference>
<sequence>MQGATQLESSLTGKDRGVLVDTTLTRTQLSALMANKANSVLGCTRRNVTSRSRAGPSPMLSPDEKHLECWVQSWAPQCKRQYTLERVQKRATRMMNRLGHLSHKERMKKMGLVSLEKTHGRGYPFVPIFDEVSEEDSQPLLSGFKDRSNGHKLKCRKPLLNVRKHLFSVNVVKHWSRLPSNAVGSASLKILKNPAGHNPEQPAQSDPALMMGLD</sequence>
<evidence type="ECO:0000313" key="2">
    <source>
        <dbReference type="EMBL" id="PKU31749.1"/>
    </source>
</evidence>
<evidence type="ECO:0000256" key="1">
    <source>
        <dbReference type="SAM" id="MobiDB-lite"/>
    </source>
</evidence>
<feature type="region of interest" description="Disordered" evidence="1">
    <location>
        <begin position="192"/>
        <end position="214"/>
    </location>
</feature>
<keyword evidence="3" id="KW-1185">Reference proteome</keyword>
<evidence type="ECO:0000313" key="3">
    <source>
        <dbReference type="Proteomes" id="UP000233556"/>
    </source>
</evidence>
<proteinExistence type="predicted"/>